<dbReference type="EMBL" id="JAKMXF010000365">
    <property type="protein sequence ID" value="KAI6645795.1"/>
    <property type="molecule type" value="Genomic_DNA"/>
</dbReference>
<evidence type="ECO:0000256" key="8">
    <source>
        <dbReference type="ARBA" id="ARBA00035425"/>
    </source>
</evidence>
<comment type="similarity">
    <text evidence="2">Belongs to the mitochondrion-specific ribosomal protein mL52 family.</text>
</comment>
<dbReference type="PANTHER" id="PTHR34090:SF1">
    <property type="entry name" value="LARGE RIBOSOMAL SUBUNIT PROTEIN ML52"/>
    <property type="match status" value="1"/>
</dbReference>
<comment type="subcellular location">
    <subcellularLocation>
        <location evidence="1">Mitochondrion</location>
    </subcellularLocation>
</comment>
<name>A0AAV7JAR1_9METZ</name>
<comment type="caution">
    <text evidence="9">The sequence shown here is derived from an EMBL/GenBank/DDBJ whole genome shotgun (WGS) entry which is preliminary data.</text>
</comment>
<protein>
    <recommendedName>
        <fullName evidence="7">Large ribosomal subunit protein mL52</fullName>
    </recommendedName>
    <alternativeName>
        <fullName evidence="8">39S ribosomal protein L52, mitochondrial</fullName>
    </alternativeName>
</protein>
<evidence type="ECO:0000256" key="5">
    <source>
        <dbReference type="ARBA" id="ARBA00023128"/>
    </source>
</evidence>
<proteinExistence type="inferred from homology"/>
<reference evidence="9 10" key="1">
    <citation type="journal article" date="2023" name="BMC Biol.">
        <title>The compact genome of the sponge Oopsacas minuta (Hexactinellida) is lacking key metazoan core genes.</title>
        <authorList>
            <person name="Santini S."/>
            <person name="Schenkelaars Q."/>
            <person name="Jourda C."/>
            <person name="Duchesne M."/>
            <person name="Belahbib H."/>
            <person name="Rocher C."/>
            <person name="Selva M."/>
            <person name="Riesgo A."/>
            <person name="Vervoort M."/>
            <person name="Leys S.P."/>
            <person name="Kodjabachian L."/>
            <person name="Le Bivic A."/>
            <person name="Borchiellini C."/>
            <person name="Claverie J.M."/>
            <person name="Renard E."/>
        </authorList>
    </citation>
    <scope>NUCLEOTIDE SEQUENCE [LARGE SCALE GENOMIC DNA]</scope>
    <source>
        <strain evidence="9">SPO-2</strain>
    </source>
</reference>
<dbReference type="GO" id="GO:0032543">
    <property type="term" value="P:mitochondrial translation"/>
    <property type="evidence" value="ECO:0007669"/>
    <property type="project" value="InterPro"/>
</dbReference>
<dbReference type="Pfam" id="PF18699">
    <property type="entry name" value="MRPL52"/>
    <property type="match status" value="1"/>
</dbReference>
<dbReference type="InterPro" id="IPR034596">
    <property type="entry name" value="Ribosomal_mL52"/>
</dbReference>
<evidence type="ECO:0000256" key="2">
    <source>
        <dbReference type="ARBA" id="ARBA00007232"/>
    </source>
</evidence>
<keyword evidence="5" id="KW-0496">Mitochondrion</keyword>
<dbReference type="GO" id="GO:0003735">
    <property type="term" value="F:structural constituent of ribosome"/>
    <property type="evidence" value="ECO:0007669"/>
    <property type="project" value="InterPro"/>
</dbReference>
<keyword evidence="4" id="KW-0689">Ribosomal protein</keyword>
<evidence type="ECO:0000256" key="6">
    <source>
        <dbReference type="ARBA" id="ARBA00023274"/>
    </source>
</evidence>
<keyword evidence="3" id="KW-0809">Transit peptide</keyword>
<evidence type="ECO:0000313" key="10">
    <source>
        <dbReference type="Proteomes" id="UP001165289"/>
    </source>
</evidence>
<dbReference type="AlphaFoldDB" id="A0AAV7JAR1"/>
<evidence type="ECO:0000256" key="1">
    <source>
        <dbReference type="ARBA" id="ARBA00004173"/>
    </source>
</evidence>
<gene>
    <name evidence="9" type="ORF">LOD99_13057</name>
</gene>
<dbReference type="Proteomes" id="UP001165289">
    <property type="component" value="Unassembled WGS sequence"/>
</dbReference>
<sequence length="107" mass="12183">MFRLSVPLSRSFRIHYIPMRAGGQEARIKKGLKKAGQDGPLWEGPDWSYLDGTPGPLSKGQLQRQSHATLIIKKAHEFIESMETSRKILDENPDIGKPTKEDITKYY</sequence>
<organism evidence="9 10">
    <name type="scientific">Oopsacas minuta</name>
    <dbReference type="NCBI Taxonomy" id="111878"/>
    <lineage>
        <taxon>Eukaryota</taxon>
        <taxon>Metazoa</taxon>
        <taxon>Porifera</taxon>
        <taxon>Hexactinellida</taxon>
        <taxon>Hexasterophora</taxon>
        <taxon>Lyssacinosida</taxon>
        <taxon>Leucopsacidae</taxon>
        <taxon>Oopsacas</taxon>
    </lineage>
</organism>
<evidence type="ECO:0000313" key="9">
    <source>
        <dbReference type="EMBL" id="KAI6645795.1"/>
    </source>
</evidence>
<dbReference type="PANTHER" id="PTHR34090">
    <property type="entry name" value="39S RIBOSOMAL PROTEIN L52, MITOCHONDRIAL"/>
    <property type="match status" value="1"/>
</dbReference>
<keyword evidence="6" id="KW-0687">Ribonucleoprotein</keyword>
<evidence type="ECO:0000256" key="7">
    <source>
        <dbReference type="ARBA" id="ARBA00035181"/>
    </source>
</evidence>
<evidence type="ECO:0000256" key="4">
    <source>
        <dbReference type="ARBA" id="ARBA00022980"/>
    </source>
</evidence>
<dbReference type="GO" id="GO:0005762">
    <property type="term" value="C:mitochondrial large ribosomal subunit"/>
    <property type="evidence" value="ECO:0007669"/>
    <property type="project" value="InterPro"/>
</dbReference>
<keyword evidence="10" id="KW-1185">Reference proteome</keyword>
<accession>A0AAV7JAR1</accession>
<evidence type="ECO:0000256" key="3">
    <source>
        <dbReference type="ARBA" id="ARBA00022946"/>
    </source>
</evidence>